<dbReference type="Pfam" id="PF00147">
    <property type="entry name" value="Fibrinogen_C"/>
    <property type="match status" value="2"/>
</dbReference>
<dbReference type="PANTHER" id="PTHR19143">
    <property type="entry name" value="FIBRINOGEN/TENASCIN/ANGIOPOEITIN"/>
    <property type="match status" value="1"/>
</dbReference>
<dbReference type="SUPFAM" id="SSF56496">
    <property type="entry name" value="Fibrinogen C-terminal domain-like"/>
    <property type="match status" value="3"/>
</dbReference>
<feature type="domain" description="Fibrinogen C-terminal" evidence="1">
    <location>
        <begin position="1"/>
        <end position="160"/>
    </location>
</feature>
<dbReference type="PROSITE" id="PS51406">
    <property type="entry name" value="FIBRINOGEN_C_2"/>
    <property type="match status" value="2"/>
</dbReference>
<keyword evidence="3" id="KW-1185">Reference proteome</keyword>
<gene>
    <name evidence="2" type="ORF">NP493_67g05029</name>
</gene>
<dbReference type="InterPro" id="IPR050373">
    <property type="entry name" value="Fibrinogen_C-term_domain"/>
</dbReference>
<comment type="caution">
    <text evidence="2">The sequence shown here is derived from an EMBL/GenBank/DDBJ whole genome shotgun (WGS) entry which is preliminary data.</text>
</comment>
<dbReference type="InterPro" id="IPR014716">
    <property type="entry name" value="Fibrinogen_a/b/g_C_1"/>
</dbReference>
<dbReference type="InterPro" id="IPR036056">
    <property type="entry name" value="Fibrinogen-like_C"/>
</dbReference>
<dbReference type="Gene3D" id="3.90.215.10">
    <property type="entry name" value="Gamma Fibrinogen, chain A, domain 1"/>
    <property type="match status" value="3"/>
</dbReference>
<feature type="domain" description="Fibrinogen C-terminal" evidence="1">
    <location>
        <begin position="166"/>
        <end position="260"/>
    </location>
</feature>
<proteinExistence type="predicted"/>
<accession>A0AAD9UIQ4</accession>
<evidence type="ECO:0000313" key="2">
    <source>
        <dbReference type="EMBL" id="KAK2190826.1"/>
    </source>
</evidence>
<dbReference type="EMBL" id="JAODUO010000067">
    <property type="protein sequence ID" value="KAK2190826.1"/>
    <property type="molecule type" value="Genomic_DNA"/>
</dbReference>
<dbReference type="Proteomes" id="UP001209878">
    <property type="component" value="Unassembled WGS sequence"/>
</dbReference>
<name>A0AAD9UIQ4_RIDPI</name>
<reference evidence="2" key="1">
    <citation type="journal article" date="2023" name="Mol. Biol. Evol.">
        <title>Third-Generation Sequencing Reveals the Adaptive Role of the Epigenome in Three Deep-Sea Polychaetes.</title>
        <authorList>
            <person name="Perez M."/>
            <person name="Aroh O."/>
            <person name="Sun Y."/>
            <person name="Lan Y."/>
            <person name="Juniper S.K."/>
            <person name="Young C.R."/>
            <person name="Angers B."/>
            <person name="Qian P.Y."/>
        </authorList>
    </citation>
    <scope>NUCLEOTIDE SEQUENCE</scope>
    <source>
        <strain evidence="2">R07B-5</strain>
    </source>
</reference>
<evidence type="ECO:0000313" key="3">
    <source>
        <dbReference type="Proteomes" id="UP001209878"/>
    </source>
</evidence>
<dbReference type="AlphaFoldDB" id="A0AAD9UIQ4"/>
<dbReference type="SMART" id="SM00186">
    <property type="entry name" value="FBG"/>
    <property type="match status" value="1"/>
</dbReference>
<dbReference type="GO" id="GO:0005615">
    <property type="term" value="C:extracellular space"/>
    <property type="evidence" value="ECO:0007669"/>
    <property type="project" value="TreeGrafter"/>
</dbReference>
<protein>
    <recommendedName>
        <fullName evidence="1">Fibrinogen C-terminal domain-containing protein</fullName>
    </recommendedName>
</protein>
<evidence type="ECO:0000259" key="1">
    <source>
        <dbReference type="PROSITE" id="PS51406"/>
    </source>
</evidence>
<dbReference type="InterPro" id="IPR002181">
    <property type="entry name" value="Fibrinogen_a/b/g_C_dom"/>
</dbReference>
<sequence>MKSNLNFVAEKWAVVEVVAEVEAPAEVLQRRKDGTEDFFRTWMQYKVGFGNPSSEFWLGNEYIHQLTANSQLVLRVDMTAYDGSSRYAEYVNFSLSAEDTGYKLHLGNYLETSTAGDSLTYHREMPFATWDKDNKLGCATRRHGAWWYNNCLTSNLNARHDRASEWSNVVLHRRTSASSSFRKTWNDYKHGFGDVTSEFWLGNDNIHAITSTGGRFLLRIELTAFDGETRTAEYSDFSLDTAENDFKLHVGAYVSRSDAGQVIQQRTSSGEFDNKTTWKEYKNGFVISPSQLWLGNENVHGITTSGKEYILRIELASHSGKRRIAEYDMFSLDSEEKLYRIKFGSFLERSDAGKIDTEIQWYFATATVLVSL</sequence>
<organism evidence="2 3">
    <name type="scientific">Ridgeia piscesae</name>
    <name type="common">Tubeworm</name>
    <dbReference type="NCBI Taxonomy" id="27915"/>
    <lineage>
        <taxon>Eukaryota</taxon>
        <taxon>Metazoa</taxon>
        <taxon>Spiralia</taxon>
        <taxon>Lophotrochozoa</taxon>
        <taxon>Annelida</taxon>
        <taxon>Polychaeta</taxon>
        <taxon>Sedentaria</taxon>
        <taxon>Canalipalpata</taxon>
        <taxon>Sabellida</taxon>
        <taxon>Siboglinidae</taxon>
        <taxon>Ridgeia</taxon>
    </lineage>
</organism>